<dbReference type="GO" id="GO:0043138">
    <property type="term" value="F:3'-5' DNA helicase activity"/>
    <property type="evidence" value="ECO:0007669"/>
    <property type="project" value="UniProtKB-EC"/>
</dbReference>
<dbReference type="VEuPathDB" id="TriTrypDB:C4B63_16g132"/>
<dbReference type="GO" id="GO:0005524">
    <property type="term" value="F:ATP binding"/>
    <property type="evidence" value="ECO:0007669"/>
    <property type="project" value="UniProtKB-KW"/>
</dbReference>
<dbReference type="VEuPathDB" id="TriTrypDB:TcG_03525"/>
<dbReference type="SUPFAM" id="SSF158702">
    <property type="entry name" value="Sec63 N-terminal domain-like"/>
    <property type="match status" value="1"/>
</dbReference>
<dbReference type="Gene3D" id="1.10.3380.20">
    <property type="match status" value="1"/>
</dbReference>
<comment type="catalytic activity">
    <reaction evidence="9">
        <text>ATP + H2O = ADP + phosphate + H(+)</text>
        <dbReference type="Rhea" id="RHEA:13065"/>
        <dbReference type="ChEBI" id="CHEBI:15377"/>
        <dbReference type="ChEBI" id="CHEBI:15378"/>
        <dbReference type="ChEBI" id="CHEBI:30616"/>
        <dbReference type="ChEBI" id="CHEBI:43474"/>
        <dbReference type="ChEBI" id="CHEBI:456216"/>
        <dbReference type="EC" id="5.6.2.4"/>
    </reaction>
</comment>
<dbReference type="PROSITE" id="PS51194">
    <property type="entry name" value="HELICASE_CTER"/>
    <property type="match status" value="1"/>
</dbReference>
<keyword evidence="7" id="KW-0234">DNA repair</keyword>
<dbReference type="SUPFAM" id="SSF52540">
    <property type="entry name" value="P-loop containing nucleoside triphosphate hydrolases"/>
    <property type="match status" value="1"/>
</dbReference>
<evidence type="ECO:0000256" key="5">
    <source>
        <dbReference type="ARBA" id="ARBA00022806"/>
    </source>
</evidence>
<evidence type="ECO:0000259" key="11">
    <source>
        <dbReference type="PROSITE" id="PS51192"/>
    </source>
</evidence>
<gene>
    <name evidence="13" type="ORF">C3747_248g10</name>
</gene>
<dbReference type="VEuPathDB" id="TriTrypDB:TCSYLVIO_000196"/>
<dbReference type="VEuPathDB" id="TriTrypDB:TcCL_ESM05229"/>
<feature type="domain" description="Helicase C-terminal" evidence="12">
    <location>
        <begin position="434"/>
        <end position="629"/>
    </location>
</feature>
<evidence type="ECO:0000313" key="13">
    <source>
        <dbReference type="EMBL" id="PWU97108.1"/>
    </source>
</evidence>
<dbReference type="VEuPathDB" id="TriTrypDB:C3747_248g10"/>
<protein>
    <submittedName>
        <fullName evidence="13">Putative DNA polymerase theta (Helicase domain only)</fullName>
    </submittedName>
</protein>
<keyword evidence="3" id="KW-0227">DNA damage</keyword>
<name>A0A2V2VPE3_TRYCR</name>
<dbReference type="AlphaFoldDB" id="A0A2V2VPE3"/>
<evidence type="ECO:0000256" key="10">
    <source>
        <dbReference type="SAM" id="MobiDB-lite"/>
    </source>
</evidence>
<evidence type="ECO:0000256" key="9">
    <source>
        <dbReference type="ARBA" id="ARBA00048988"/>
    </source>
</evidence>
<evidence type="ECO:0000259" key="12">
    <source>
        <dbReference type="PROSITE" id="PS51194"/>
    </source>
</evidence>
<keyword evidence="5 13" id="KW-0347">Helicase</keyword>
<comment type="caution">
    <text evidence="13">The sequence shown here is derived from an EMBL/GenBank/DDBJ whole genome shotgun (WGS) entry which is preliminary data.</text>
</comment>
<dbReference type="VEuPathDB" id="TriTrypDB:TcBrA4_0137130"/>
<evidence type="ECO:0000256" key="6">
    <source>
        <dbReference type="ARBA" id="ARBA00022840"/>
    </source>
</evidence>
<dbReference type="InterPro" id="IPR050474">
    <property type="entry name" value="Hel308_SKI2-like"/>
</dbReference>
<dbReference type="VEuPathDB" id="TriTrypDB:TcYC6_0030470"/>
<reference evidence="13 14" key="1">
    <citation type="journal article" date="2018" name="Microb. Genom.">
        <title>Expanding an expanded genome: long-read sequencing of Trypanosoma cruzi.</title>
        <authorList>
            <person name="Berna L."/>
            <person name="Rodriguez M."/>
            <person name="Chiribao M.L."/>
            <person name="Parodi-Talice A."/>
            <person name="Pita S."/>
            <person name="Rijo G."/>
            <person name="Alvarez-Valin F."/>
            <person name="Robello C."/>
        </authorList>
    </citation>
    <scope>NUCLEOTIDE SEQUENCE [LARGE SCALE GENOMIC DNA]</scope>
    <source>
        <strain evidence="13 14">TCC</strain>
    </source>
</reference>
<organism evidence="13 14">
    <name type="scientific">Trypanosoma cruzi</name>
    <dbReference type="NCBI Taxonomy" id="5693"/>
    <lineage>
        <taxon>Eukaryota</taxon>
        <taxon>Discoba</taxon>
        <taxon>Euglenozoa</taxon>
        <taxon>Kinetoplastea</taxon>
        <taxon>Metakinetoplastina</taxon>
        <taxon>Trypanosomatida</taxon>
        <taxon>Trypanosomatidae</taxon>
        <taxon>Trypanosoma</taxon>
        <taxon>Schizotrypanum</taxon>
    </lineage>
</organism>
<dbReference type="GO" id="GO:0003676">
    <property type="term" value="F:nucleic acid binding"/>
    <property type="evidence" value="ECO:0007669"/>
    <property type="project" value="InterPro"/>
</dbReference>
<dbReference type="InterPro" id="IPR011545">
    <property type="entry name" value="DEAD/DEAH_box_helicase_dom"/>
</dbReference>
<dbReference type="VEuPathDB" id="TriTrypDB:TCDM_05190"/>
<dbReference type="EMBL" id="PRFC01000248">
    <property type="protein sequence ID" value="PWU97108.1"/>
    <property type="molecule type" value="Genomic_DNA"/>
</dbReference>
<keyword evidence="8" id="KW-0539">Nucleus</keyword>
<dbReference type="VEuPathDB" id="TriTrypDB:ECC02_005416"/>
<dbReference type="CDD" id="cd18795">
    <property type="entry name" value="SF2_C_Ski2"/>
    <property type="match status" value="1"/>
</dbReference>
<dbReference type="VEuPathDB" id="TriTrypDB:BCY84_02449"/>
<dbReference type="Pfam" id="PF21099">
    <property type="entry name" value="POLQ_helical"/>
    <property type="match status" value="1"/>
</dbReference>
<evidence type="ECO:0000256" key="8">
    <source>
        <dbReference type="ARBA" id="ARBA00023242"/>
    </source>
</evidence>
<accession>A0A2V2VPE3</accession>
<keyword evidence="4" id="KW-0378">Hydrolase</keyword>
<dbReference type="Pfam" id="PF20470">
    <property type="entry name" value="HTH_61"/>
    <property type="match status" value="1"/>
</dbReference>
<dbReference type="FunFam" id="1.10.3380.20:FF:000004">
    <property type="entry name" value="DNA polymerase theta (Helicase domain only), putative"/>
    <property type="match status" value="1"/>
</dbReference>
<dbReference type="FunFam" id="3.40.50.300:FF:000813">
    <property type="entry name" value="helicase POLQ-like isoform X1"/>
    <property type="match status" value="1"/>
</dbReference>
<dbReference type="PANTHER" id="PTHR47961:SF6">
    <property type="entry name" value="DNA-DIRECTED DNA POLYMERASE"/>
    <property type="match status" value="1"/>
</dbReference>
<dbReference type="InterPro" id="IPR027417">
    <property type="entry name" value="P-loop_NTPase"/>
</dbReference>
<dbReference type="GO" id="GO:0016787">
    <property type="term" value="F:hydrolase activity"/>
    <property type="evidence" value="ECO:0007669"/>
    <property type="project" value="UniProtKB-KW"/>
</dbReference>
<sequence length="998" mass="109415">MRKTFVCRGGFHAPRKVTTAHDLPHAEVSQEKGAGDDISAVSLETAAIKRPRVESSPRDTTPVTVARHLDSSLPPNTTAPPPHGRSANGTAVETPPPENDEELQREVEEDQRLSTDLPFTPSKTAAGLGTPPFVFSQPLLEEEQDDTKENANTAGVVAFHNNSDAMPVISQPNNIDLSVQRRDIASSSSEVVLVDGGGVFYDLPQSAQNFFLNRRGIKKLYPWQHEVLMRDDVRGGGSLVYSLPTSGGKTLVAEISLLRCLLNRKKSCFFVLPFVSLAEEKAVGLRPFGDALGFAVDGHYGTQGRLPLPKRTAVFVCTIEKANSLLNHMLEEGLTEELGAVVVDELHMLGESHRGATLELFLSKLLCLPHQVQIIGMSATIPNLPNIAKWLRASCYLGQYRPIPLRQYAVVDGMVMEDGERNERNLVAAGYATETEQLLLLATEIQGASVLIFCASRQQCVDTARLIARNRKGMKDGFHSASTSTLGALQNELSSFGADVNVLSQILPHGVAFHHGGLLGEERELIERAYRQREINILCCTSTLAAGVNLPARRVIFKTPYVGRDFLTKSRYLQMCGRAGRAGLDEFGESFLLLSRRDSHRGRELMRQEVEMCSSQMLSQASAFERALLECVAVGVIGSPSAAQAWMANLMCHHAAGPFDPVYDVASRPLPVALESILQSSMDQLVRSGLVQRVSLRREADEGGDAATMQPAGNDDEQVSLSATPFGACSVRSCFSIEEALLVRGELENLQRTGLILADDLHLCYFLTPLREIGECNWSAYCEVLSQMSENRQRIANMVGVDEFFVHQRSMGLGDPYGGSGSRTFATRRFFVALMLADLLSEVPMSVVERRYQCNRGQLQSLMRSASMFSSSITSFCRAMEWFSLEAVLSSYVKRLGFGVKPDIVPLMEIRGLQPARARALWAAGFKGPAAIAASNPGELLQRVKNANAPENKSVKFFTLRAAVALIREANLLLQHHIREKKGELIELTLRSRASPLP</sequence>
<keyword evidence="6" id="KW-0067">ATP-binding</keyword>
<evidence type="ECO:0000256" key="4">
    <source>
        <dbReference type="ARBA" id="ARBA00022801"/>
    </source>
</evidence>
<dbReference type="SMART" id="SM00487">
    <property type="entry name" value="DEXDc"/>
    <property type="match status" value="1"/>
</dbReference>
<feature type="domain" description="Helicase ATP-binding" evidence="11">
    <location>
        <begin position="230"/>
        <end position="399"/>
    </location>
</feature>
<evidence type="ECO:0000256" key="1">
    <source>
        <dbReference type="ARBA" id="ARBA00004123"/>
    </source>
</evidence>
<dbReference type="InterPro" id="IPR001650">
    <property type="entry name" value="Helicase_C-like"/>
</dbReference>
<dbReference type="PANTHER" id="PTHR47961">
    <property type="entry name" value="DNA POLYMERASE THETA, PUTATIVE (AFU_ORTHOLOGUE AFUA_1G05260)-RELATED"/>
    <property type="match status" value="1"/>
</dbReference>
<feature type="region of interest" description="Disordered" evidence="10">
    <location>
        <begin position="46"/>
        <end position="133"/>
    </location>
</feature>
<evidence type="ECO:0000256" key="7">
    <source>
        <dbReference type="ARBA" id="ARBA00023204"/>
    </source>
</evidence>
<dbReference type="VEuPathDB" id="TriTrypDB:Tc_MARK_9452"/>
<dbReference type="VEuPathDB" id="TriTrypDB:Tc_MARK_9451"/>
<dbReference type="GO" id="GO:0005634">
    <property type="term" value="C:nucleus"/>
    <property type="evidence" value="ECO:0007669"/>
    <property type="project" value="UniProtKB-SubCell"/>
</dbReference>
<proteinExistence type="predicted"/>
<dbReference type="VEuPathDB" id="TriTrypDB:TcCLB.509769.70"/>
<dbReference type="Proteomes" id="UP000246078">
    <property type="component" value="Unassembled WGS sequence"/>
</dbReference>
<dbReference type="Pfam" id="PF00270">
    <property type="entry name" value="DEAD"/>
    <property type="match status" value="1"/>
</dbReference>
<dbReference type="SMART" id="SM00490">
    <property type="entry name" value="HELICc"/>
    <property type="match status" value="1"/>
</dbReference>
<evidence type="ECO:0000256" key="3">
    <source>
        <dbReference type="ARBA" id="ARBA00022763"/>
    </source>
</evidence>
<dbReference type="Pfam" id="PF00271">
    <property type="entry name" value="Helicase_C"/>
    <property type="match status" value="1"/>
</dbReference>
<dbReference type="InterPro" id="IPR046931">
    <property type="entry name" value="HTH_61"/>
</dbReference>
<comment type="subcellular location">
    <subcellularLocation>
        <location evidence="1">Nucleus</location>
    </subcellularLocation>
</comment>
<evidence type="ECO:0000256" key="2">
    <source>
        <dbReference type="ARBA" id="ARBA00022741"/>
    </source>
</evidence>
<evidence type="ECO:0000313" key="14">
    <source>
        <dbReference type="Proteomes" id="UP000246078"/>
    </source>
</evidence>
<dbReference type="InterPro" id="IPR048960">
    <property type="entry name" value="POLQ-like_helical"/>
</dbReference>
<dbReference type="GO" id="GO:0006281">
    <property type="term" value="P:DNA repair"/>
    <property type="evidence" value="ECO:0007669"/>
    <property type="project" value="UniProtKB-KW"/>
</dbReference>
<keyword evidence="2" id="KW-0547">Nucleotide-binding</keyword>
<dbReference type="PROSITE" id="PS51192">
    <property type="entry name" value="HELICASE_ATP_BIND_1"/>
    <property type="match status" value="1"/>
</dbReference>
<dbReference type="InterPro" id="IPR014001">
    <property type="entry name" value="Helicase_ATP-bd"/>
</dbReference>
<dbReference type="Gene3D" id="3.40.50.300">
    <property type="entry name" value="P-loop containing nucleotide triphosphate hydrolases"/>
    <property type="match status" value="2"/>
</dbReference>
<dbReference type="CDD" id="cd18026">
    <property type="entry name" value="DEXHc_POLQ-like"/>
    <property type="match status" value="1"/>
</dbReference>
<feature type="compositionally biased region" description="Basic and acidic residues" evidence="10">
    <location>
        <begin position="102"/>
        <end position="113"/>
    </location>
</feature>